<dbReference type="Pfam" id="PF12697">
    <property type="entry name" value="Abhydrolase_6"/>
    <property type="match status" value="1"/>
</dbReference>
<proteinExistence type="predicted"/>
<dbReference type="Gene3D" id="3.40.50.1820">
    <property type="entry name" value="alpha/beta hydrolase"/>
    <property type="match status" value="1"/>
</dbReference>
<protein>
    <submittedName>
        <fullName evidence="3">Alpha/beta hydrolase</fullName>
    </submittedName>
</protein>
<dbReference type="EMBL" id="CP049989">
    <property type="protein sequence ID" value="QIM52606.1"/>
    <property type="molecule type" value="Genomic_DNA"/>
</dbReference>
<dbReference type="Proteomes" id="UP000503162">
    <property type="component" value="Chromosome"/>
</dbReference>
<feature type="signal peptide" evidence="1">
    <location>
        <begin position="1"/>
        <end position="33"/>
    </location>
</feature>
<dbReference type="InterPro" id="IPR000073">
    <property type="entry name" value="AB_hydrolase_1"/>
</dbReference>
<reference evidence="3 4" key="1">
    <citation type="submission" date="2020-03" db="EMBL/GenBank/DDBJ databases">
        <title>Hydrogenophaga sp. nov. isolated from cyanobacterial mat.</title>
        <authorList>
            <person name="Thorat V."/>
            <person name="Kirdat K."/>
            <person name="Tiwarekar B."/>
            <person name="Costa E.D."/>
            <person name="Yadav A."/>
        </authorList>
    </citation>
    <scope>NUCLEOTIDE SEQUENCE [LARGE SCALE GENOMIC DNA]</scope>
    <source>
        <strain evidence="3 4">BA0156</strain>
    </source>
</reference>
<name>A0A6G8IHV9_9BURK</name>
<evidence type="ECO:0000313" key="4">
    <source>
        <dbReference type="Proteomes" id="UP000503162"/>
    </source>
</evidence>
<organism evidence="3 4">
    <name type="scientific">Hydrogenophaga crocea</name>
    <dbReference type="NCBI Taxonomy" id="2716225"/>
    <lineage>
        <taxon>Bacteria</taxon>
        <taxon>Pseudomonadati</taxon>
        <taxon>Pseudomonadota</taxon>
        <taxon>Betaproteobacteria</taxon>
        <taxon>Burkholderiales</taxon>
        <taxon>Comamonadaceae</taxon>
        <taxon>Hydrogenophaga</taxon>
    </lineage>
</organism>
<dbReference type="InterPro" id="IPR006311">
    <property type="entry name" value="TAT_signal"/>
</dbReference>
<sequence>MIFDRINRRFLWQATALVAAALLWLCAASPARAQTADKACAVVLMHGKWGNPQAIGFFGRRLEPACTVKSIDMPWSARRGYDVPYPQALEQIADEVRQFRAQGFQRVLLAGHSFGANAALAYMAQHGDADGVIALAPGHSPAFTYRRGIGREAVDEARAKVAAGEGAAMLTMADLNQGQTRNVRMRADVLLSYFDPEGLGHMPGTAERFKKAVPFLWVIGTQDPLYPAGEAFAYAKAPPHPASRYLVVEAGHVNTPDVAVEQVKGWIAGLP</sequence>
<feature type="domain" description="AB hydrolase-1" evidence="2">
    <location>
        <begin position="42"/>
        <end position="253"/>
    </location>
</feature>
<dbReference type="SUPFAM" id="SSF53474">
    <property type="entry name" value="alpha/beta-Hydrolases"/>
    <property type="match status" value="1"/>
</dbReference>
<accession>A0A6G8IHV9</accession>
<feature type="chain" id="PRO_5026005829" evidence="1">
    <location>
        <begin position="34"/>
        <end position="271"/>
    </location>
</feature>
<keyword evidence="1" id="KW-0732">Signal</keyword>
<gene>
    <name evidence="3" type="ORF">G9Q37_10830</name>
</gene>
<evidence type="ECO:0000256" key="1">
    <source>
        <dbReference type="SAM" id="SignalP"/>
    </source>
</evidence>
<dbReference type="KEGG" id="hcz:G9Q37_10830"/>
<dbReference type="RefSeq" id="WP_166227208.1">
    <property type="nucleotide sequence ID" value="NZ_CP049989.1"/>
</dbReference>
<evidence type="ECO:0000259" key="2">
    <source>
        <dbReference type="Pfam" id="PF12697"/>
    </source>
</evidence>
<dbReference type="GO" id="GO:0016787">
    <property type="term" value="F:hydrolase activity"/>
    <property type="evidence" value="ECO:0007669"/>
    <property type="project" value="UniProtKB-KW"/>
</dbReference>
<keyword evidence="3" id="KW-0378">Hydrolase</keyword>
<dbReference type="PROSITE" id="PS51318">
    <property type="entry name" value="TAT"/>
    <property type="match status" value="1"/>
</dbReference>
<keyword evidence="4" id="KW-1185">Reference proteome</keyword>
<dbReference type="InterPro" id="IPR029058">
    <property type="entry name" value="AB_hydrolase_fold"/>
</dbReference>
<evidence type="ECO:0000313" key="3">
    <source>
        <dbReference type="EMBL" id="QIM52606.1"/>
    </source>
</evidence>
<dbReference type="AlphaFoldDB" id="A0A6G8IHV9"/>